<feature type="transmembrane region" description="Helical" evidence="1">
    <location>
        <begin position="65"/>
        <end position="88"/>
    </location>
</feature>
<dbReference type="RefSeq" id="WP_137637009.1">
    <property type="nucleotide sequence ID" value="NZ_BJDN01000004.1"/>
</dbReference>
<name>A0ABW3EAS4_9LACO</name>
<dbReference type="PROSITE" id="PS51257">
    <property type="entry name" value="PROKAR_LIPOPROTEIN"/>
    <property type="match status" value="1"/>
</dbReference>
<evidence type="ECO:0008006" key="4">
    <source>
        <dbReference type="Google" id="ProtNLM"/>
    </source>
</evidence>
<keyword evidence="1" id="KW-0472">Membrane</keyword>
<accession>A0ABW3EAS4</accession>
<reference evidence="3" key="1">
    <citation type="journal article" date="2019" name="Int. J. Syst. Evol. Microbiol.">
        <title>The Global Catalogue of Microorganisms (GCM) 10K type strain sequencing project: providing services to taxonomists for standard genome sequencing and annotation.</title>
        <authorList>
            <consortium name="The Broad Institute Genomics Platform"/>
            <consortium name="The Broad Institute Genome Sequencing Center for Infectious Disease"/>
            <person name="Wu L."/>
            <person name="Ma J."/>
        </authorList>
    </citation>
    <scope>NUCLEOTIDE SEQUENCE [LARGE SCALE GENOMIC DNA]</scope>
    <source>
        <strain evidence="3">CCM 8925</strain>
    </source>
</reference>
<comment type="caution">
    <text evidence="2">The sequence shown here is derived from an EMBL/GenBank/DDBJ whole genome shotgun (WGS) entry which is preliminary data.</text>
</comment>
<evidence type="ECO:0000313" key="2">
    <source>
        <dbReference type="EMBL" id="MFD0896432.1"/>
    </source>
</evidence>
<feature type="transmembrane region" description="Helical" evidence="1">
    <location>
        <begin position="7"/>
        <end position="27"/>
    </location>
</feature>
<protein>
    <recommendedName>
        <fullName evidence="4">DUF5391 family protein</fullName>
    </recommendedName>
</protein>
<keyword evidence="1" id="KW-0812">Transmembrane</keyword>
<sequence>MKNQAKLLSVGSWLLGCAAIMLITANAGTPELVLFNGIGMWIAVGIYTVLYVLPLLGGMIKMDYGYYLLTGWLAISLLLFVLAVIPALFSGGTIGVSIGLAIVALLGIIDLLTWLPLALIPQRPLQKN</sequence>
<proteinExistence type="predicted"/>
<feature type="transmembrane region" description="Helical" evidence="1">
    <location>
        <begin position="94"/>
        <end position="120"/>
    </location>
</feature>
<keyword evidence="3" id="KW-1185">Reference proteome</keyword>
<gene>
    <name evidence="2" type="ORF">ACFQZ7_01585</name>
</gene>
<evidence type="ECO:0000313" key="3">
    <source>
        <dbReference type="Proteomes" id="UP001597104"/>
    </source>
</evidence>
<feature type="transmembrane region" description="Helical" evidence="1">
    <location>
        <begin position="33"/>
        <end position="53"/>
    </location>
</feature>
<keyword evidence="1" id="KW-1133">Transmembrane helix</keyword>
<dbReference type="Proteomes" id="UP001597104">
    <property type="component" value="Unassembled WGS sequence"/>
</dbReference>
<dbReference type="EMBL" id="JBHTIO010000008">
    <property type="protein sequence ID" value="MFD0896432.1"/>
    <property type="molecule type" value="Genomic_DNA"/>
</dbReference>
<organism evidence="2 3">
    <name type="scientific">Loigolactobacillus binensis</name>
    <dbReference type="NCBI Taxonomy" id="2559922"/>
    <lineage>
        <taxon>Bacteria</taxon>
        <taxon>Bacillati</taxon>
        <taxon>Bacillota</taxon>
        <taxon>Bacilli</taxon>
        <taxon>Lactobacillales</taxon>
        <taxon>Lactobacillaceae</taxon>
        <taxon>Loigolactobacillus</taxon>
    </lineage>
</organism>
<evidence type="ECO:0000256" key="1">
    <source>
        <dbReference type="SAM" id="Phobius"/>
    </source>
</evidence>